<sequence length="128" mass="15280">MARERLENLIFEREEEYDPYFEDELDRRRPRWIKERSEYFENYDDLDFVTHFRLSKPSALSVLDMIENQLEFPTDRWPGSSHDSTIFNNCVQRARFEEGLYGDSVLLVDAGYPSTLSSTCCWDKYVLG</sequence>
<accession>A0AAD8E797</accession>
<feature type="non-terminal residue" evidence="1">
    <location>
        <position position="1"/>
    </location>
</feature>
<evidence type="ECO:0008006" key="3">
    <source>
        <dbReference type="Google" id="ProtNLM"/>
    </source>
</evidence>
<dbReference type="EMBL" id="JASPKZ010008396">
    <property type="protein sequence ID" value="KAJ9579476.1"/>
    <property type="molecule type" value="Genomic_DNA"/>
</dbReference>
<reference evidence="1" key="2">
    <citation type="submission" date="2023-05" db="EMBL/GenBank/DDBJ databases">
        <authorList>
            <person name="Fouks B."/>
        </authorList>
    </citation>
    <scope>NUCLEOTIDE SEQUENCE</scope>
    <source>
        <strain evidence="1">Stay&amp;Tobe</strain>
        <tissue evidence="1">Testes</tissue>
    </source>
</reference>
<dbReference type="AlphaFoldDB" id="A0AAD8E797"/>
<proteinExistence type="predicted"/>
<organism evidence="1 2">
    <name type="scientific">Diploptera punctata</name>
    <name type="common">Pacific beetle cockroach</name>
    <dbReference type="NCBI Taxonomy" id="6984"/>
    <lineage>
        <taxon>Eukaryota</taxon>
        <taxon>Metazoa</taxon>
        <taxon>Ecdysozoa</taxon>
        <taxon>Arthropoda</taxon>
        <taxon>Hexapoda</taxon>
        <taxon>Insecta</taxon>
        <taxon>Pterygota</taxon>
        <taxon>Neoptera</taxon>
        <taxon>Polyneoptera</taxon>
        <taxon>Dictyoptera</taxon>
        <taxon>Blattodea</taxon>
        <taxon>Blaberoidea</taxon>
        <taxon>Blaberidae</taxon>
        <taxon>Diplopterinae</taxon>
        <taxon>Diploptera</taxon>
    </lineage>
</organism>
<evidence type="ECO:0000313" key="1">
    <source>
        <dbReference type="EMBL" id="KAJ9579476.1"/>
    </source>
</evidence>
<comment type="caution">
    <text evidence="1">The sequence shown here is derived from an EMBL/GenBank/DDBJ whole genome shotgun (WGS) entry which is preliminary data.</text>
</comment>
<evidence type="ECO:0000313" key="2">
    <source>
        <dbReference type="Proteomes" id="UP001233999"/>
    </source>
</evidence>
<dbReference type="Proteomes" id="UP001233999">
    <property type="component" value="Unassembled WGS sequence"/>
</dbReference>
<name>A0AAD8E797_DIPPU</name>
<protein>
    <recommendedName>
        <fullName evidence="3">DDE Tnp4 domain-containing protein</fullName>
    </recommendedName>
</protein>
<reference evidence="1" key="1">
    <citation type="journal article" date="2023" name="IScience">
        <title>Live-bearing cockroach genome reveals convergent evolutionary mechanisms linked to viviparity in insects and beyond.</title>
        <authorList>
            <person name="Fouks B."/>
            <person name="Harrison M.C."/>
            <person name="Mikhailova A.A."/>
            <person name="Marchal E."/>
            <person name="English S."/>
            <person name="Carruthers M."/>
            <person name="Jennings E.C."/>
            <person name="Chiamaka E.L."/>
            <person name="Frigard R.A."/>
            <person name="Pippel M."/>
            <person name="Attardo G.M."/>
            <person name="Benoit J.B."/>
            <person name="Bornberg-Bauer E."/>
            <person name="Tobe S.S."/>
        </authorList>
    </citation>
    <scope>NUCLEOTIDE SEQUENCE</scope>
    <source>
        <strain evidence="1">Stay&amp;Tobe</strain>
    </source>
</reference>
<keyword evidence="2" id="KW-1185">Reference proteome</keyword>
<gene>
    <name evidence="1" type="ORF">L9F63_024422</name>
</gene>